<evidence type="ECO:0008006" key="4">
    <source>
        <dbReference type="Google" id="ProtNLM"/>
    </source>
</evidence>
<protein>
    <recommendedName>
        <fullName evidence="4">RNA-dependent RNA polymerase</fullName>
    </recommendedName>
</protein>
<organism evidence="2 3">
    <name type="scientific">Prorocentrum cordatum</name>
    <dbReference type="NCBI Taxonomy" id="2364126"/>
    <lineage>
        <taxon>Eukaryota</taxon>
        <taxon>Sar</taxon>
        <taxon>Alveolata</taxon>
        <taxon>Dinophyceae</taxon>
        <taxon>Prorocentrales</taxon>
        <taxon>Prorocentraceae</taxon>
        <taxon>Prorocentrum</taxon>
    </lineage>
</organism>
<feature type="non-terminal residue" evidence="2">
    <location>
        <position position="669"/>
    </location>
</feature>
<proteinExistence type="predicted"/>
<sequence>MNLDLKGPGSNNFLPMEIQILLDKWLCSRTQAMDHSKAIREQLSTKNIVEAAKKVISRYNLRAIKTNKDIDATNNATWDKFLAKEITDDQATEMYLKRIPLAEGHPTATWAKRFKDRFGWRTKRLSAPGDALPLNHWKVVQWRRGWTEDLARANVDERLVLNYDQVWRIVHRGSQVKLYKARDRSGRQLDGLSRKQQFMAREARGSLAMLKKKAYDEANTYLDYECLGDSTDEEVEADPDFVSNIPVAGARLPHTCVTSVWASGHTGPLIYVFGSNGPLKASTVAELNNKYQGEIFCMMSGIATHFMDTDSTLRMWEGAFAPAFAQRRKDLGLTRAVRGALVYDSFSGNEGSGGNVQREKFLEDHNLIAKQILPHGTAVLQACDKIHAYWRRPKQLDSMLTPCDAQHFMILLAMNQVVLSGLWAWRNLPKTLLEWAWLSVGLVSEESMAQMNNREPRGEDLIDEQAAKVYKKFIMLDGKPDVEPDPEKRHDDHSAELPHTRVWLLGDQMLPKYMYVALETALYSHRNQVAAALAAKTKAEALEDGPAKAKAVAATAAAVDKVNSNRFYTFLFNPSQHREIRGREKLMKLPKYKGATKHGIAFRLDPATPSIRVDPLSPGEFVPIRCVEVLPGTDPMPAIFALDALPEPPPEPEDDEGGDVDPVMAEGGA</sequence>
<accession>A0ABN9SNG9</accession>
<keyword evidence="3" id="KW-1185">Reference proteome</keyword>
<evidence type="ECO:0000313" key="2">
    <source>
        <dbReference type="EMBL" id="CAK0833390.1"/>
    </source>
</evidence>
<feature type="compositionally biased region" description="Acidic residues" evidence="1">
    <location>
        <begin position="650"/>
        <end position="659"/>
    </location>
</feature>
<reference evidence="2" key="1">
    <citation type="submission" date="2023-10" db="EMBL/GenBank/DDBJ databases">
        <authorList>
            <person name="Chen Y."/>
            <person name="Shah S."/>
            <person name="Dougan E. K."/>
            <person name="Thang M."/>
            <person name="Chan C."/>
        </authorList>
    </citation>
    <scope>NUCLEOTIDE SEQUENCE [LARGE SCALE GENOMIC DNA]</scope>
</reference>
<name>A0ABN9SNG9_9DINO</name>
<evidence type="ECO:0000313" key="3">
    <source>
        <dbReference type="Proteomes" id="UP001189429"/>
    </source>
</evidence>
<dbReference type="Proteomes" id="UP001189429">
    <property type="component" value="Unassembled WGS sequence"/>
</dbReference>
<gene>
    <name evidence="2" type="ORF">PCOR1329_LOCUS31109</name>
</gene>
<comment type="caution">
    <text evidence="2">The sequence shown here is derived from an EMBL/GenBank/DDBJ whole genome shotgun (WGS) entry which is preliminary data.</text>
</comment>
<evidence type="ECO:0000256" key="1">
    <source>
        <dbReference type="SAM" id="MobiDB-lite"/>
    </source>
</evidence>
<dbReference type="EMBL" id="CAUYUJ010012158">
    <property type="protein sequence ID" value="CAK0833390.1"/>
    <property type="molecule type" value="Genomic_DNA"/>
</dbReference>
<feature type="region of interest" description="Disordered" evidence="1">
    <location>
        <begin position="644"/>
        <end position="669"/>
    </location>
</feature>